<name>A0AAU1UBW6_9ACTN</name>
<dbReference type="PANTHER" id="PTHR30466">
    <property type="entry name" value="FLAVIN REDUCTASE"/>
    <property type="match status" value="1"/>
</dbReference>
<gene>
    <name evidence="3" type="ORF">OHU69_27360</name>
</gene>
<dbReference type="GO" id="GO:0042602">
    <property type="term" value="F:riboflavin reductase (NADPH) activity"/>
    <property type="evidence" value="ECO:0007669"/>
    <property type="project" value="TreeGrafter"/>
</dbReference>
<dbReference type="SMART" id="SM00903">
    <property type="entry name" value="Flavin_Reduct"/>
    <property type="match status" value="1"/>
</dbReference>
<dbReference type="PANTHER" id="PTHR30466:SF1">
    <property type="entry name" value="FMN REDUCTASE (NADH) RUTF"/>
    <property type="match status" value="1"/>
</dbReference>
<evidence type="ECO:0000313" key="3">
    <source>
        <dbReference type="EMBL" id="WTS14438.1"/>
    </source>
</evidence>
<dbReference type="InterPro" id="IPR002563">
    <property type="entry name" value="Flavin_Rdtase-like_dom"/>
</dbReference>
<evidence type="ECO:0000256" key="1">
    <source>
        <dbReference type="ARBA" id="ARBA00023002"/>
    </source>
</evidence>
<evidence type="ECO:0000259" key="2">
    <source>
        <dbReference type="SMART" id="SM00903"/>
    </source>
</evidence>
<feature type="domain" description="Flavin reductase like" evidence="2">
    <location>
        <begin position="19"/>
        <end position="166"/>
    </location>
</feature>
<dbReference type="InterPro" id="IPR012349">
    <property type="entry name" value="Split_barrel_FMN-bd"/>
</dbReference>
<keyword evidence="1" id="KW-0560">Oxidoreductase</keyword>
<dbReference type="SUPFAM" id="SSF50475">
    <property type="entry name" value="FMN-binding split barrel"/>
    <property type="match status" value="1"/>
</dbReference>
<dbReference type="GO" id="GO:0010181">
    <property type="term" value="F:FMN binding"/>
    <property type="evidence" value="ECO:0007669"/>
    <property type="project" value="InterPro"/>
</dbReference>
<dbReference type="EMBL" id="CP108195">
    <property type="protein sequence ID" value="WTS14438.1"/>
    <property type="molecule type" value="Genomic_DNA"/>
</dbReference>
<protein>
    <submittedName>
        <fullName evidence="3">Flavin reductase family protein</fullName>
    </submittedName>
</protein>
<dbReference type="GO" id="GO:0006208">
    <property type="term" value="P:pyrimidine nucleobase catabolic process"/>
    <property type="evidence" value="ECO:0007669"/>
    <property type="project" value="TreeGrafter"/>
</dbReference>
<proteinExistence type="predicted"/>
<dbReference type="InterPro" id="IPR050268">
    <property type="entry name" value="NADH-dep_flavin_reductase"/>
</dbReference>
<dbReference type="Gene3D" id="2.30.110.10">
    <property type="entry name" value="Electron Transport, Fmn-binding Protein, Chain A"/>
    <property type="match status" value="1"/>
</dbReference>
<reference evidence="3" key="1">
    <citation type="submission" date="2022-10" db="EMBL/GenBank/DDBJ databases">
        <title>The complete genomes of actinobacterial strains from the NBC collection.</title>
        <authorList>
            <person name="Joergensen T.S."/>
            <person name="Alvarez Arevalo M."/>
            <person name="Sterndorff E.B."/>
            <person name="Faurdal D."/>
            <person name="Vuksanovic O."/>
            <person name="Mourched A.-S."/>
            <person name="Charusanti P."/>
            <person name="Shaw S."/>
            <person name="Blin K."/>
            <person name="Weber T."/>
        </authorList>
    </citation>
    <scope>NUCLEOTIDE SEQUENCE</scope>
    <source>
        <strain evidence="3">NBC_00119</strain>
    </source>
</reference>
<dbReference type="AlphaFoldDB" id="A0AAU1UBW6"/>
<dbReference type="Pfam" id="PF01613">
    <property type="entry name" value="Flavin_Reduct"/>
    <property type="match status" value="1"/>
</dbReference>
<accession>A0AAU1UBW6</accession>
<sequence>MSIAPDQLLTFRQDFVAAMGNAATGVTVVSTEGPAGRFAQTVSAMCSVSADPPSLLVCVNERSPLAAAAARNGVIAVSVLAAGQAHVSDVFAGRPAHGSGPYDFDCAEWDVLATGAPVLRGAAAAFDCRLADSVTQGTHQVLFGAVVASAVSGARPLVHHARTYATPSPLNSLKEHGA</sequence>
<organism evidence="3">
    <name type="scientific">Streptomyces sp. NBC_00119</name>
    <dbReference type="NCBI Taxonomy" id="2975659"/>
    <lineage>
        <taxon>Bacteria</taxon>
        <taxon>Bacillati</taxon>
        <taxon>Actinomycetota</taxon>
        <taxon>Actinomycetes</taxon>
        <taxon>Kitasatosporales</taxon>
        <taxon>Streptomycetaceae</taxon>
        <taxon>Streptomyces</taxon>
    </lineage>
</organism>